<reference evidence="15 16" key="1">
    <citation type="submission" date="2017-10" db="EMBL/GenBank/DDBJ databases">
        <title>The draft genome sequence of Lewinella nigricans NBRC 102662.</title>
        <authorList>
            <person name="Wang K."/>
        </authorList>
    </citation>
    <scope>NUCLEOTIDE SEQUENCE [LARGE SCALE GENOMIC DNA]</scope>
    <source>
        <strain evidence="15 16">NBRC 102662</strain>
    </source>
</reference>
<dbReference type="EC" id="2.7.4.8" evidence="4 13"/>
<comment type="similarity">
    <text evidence="3 13">Belongs to the guanylate kinase family.</text>
</comment>
<keyword evidence="7 13" id="KW-0808">Transferase</keyword>
<dbReference type="InterPro" id="IPR008145">
    <property type="entry name" value="GK/Ca_channel_bsu"/>
</dbReference>
<dbReference type="FunFam" id="3.30.63.10:FF:000005">
    <property type="entry name" value="Guanylate kinase"/>
    <property type="match status" value="1"/>
</dbReference>
<evidence type="ECO:0000259" key="14">
    <source>
        <dbReference type="PROSITE" id="PS50052"/>
    </source>
</evidence>
<gene>
    <name evidence="13" type="primary">gmk</name>
    <name evidence="15" type="ORF">CRP01_22095</name>
</gene>
<evidence type="ECO:0000256" key="1">
    <source>
        <dbReference type="ARBA" id="ARBA00003531"/>
    </source>
</evidence>
<keyword evidence="16" id="KW-1185">Reference proteome</keyword>
<dbReference type="PANTHER" id="PTHR23117:SF13">
    <property type="entry name" value="GUANYLATE KINASE"/>
    <property type="match status" value="1"/>
</dbReference>
<comment type="function">
    <text evidence="1 13">Essential for recycling GMP and indirectly, cGMP.</text>
</comment>
<dbReference type="GO" id="GO:0005829">
    <property type="term" value="C:cytosol"/>
    <property type="evidence" value="ECO:0007669"/>
    <property type="project" value="TreeGrafter"/>
</dbReference>
<evidence type="ECO:0000256" key="10">
    <source>
        <dbReference type="ARBA" id="ARBA00022840"/>
    </source>
</evidence>
<dbReference type="OrthoDB" id="9808150at2"/>
<dbReference type="GO" id="GO:0004385">
    <property type="term" value="F:GMP kinase activity"/>
    <property type="evidence" value="ECO:0007669"/>
    <property type="project" value="UniProtKB-UniRule"/>
</dbReference>
<evidence type="ECO:0000256" key="11">
    <source>
        <dbReference type="ARBA" id="ARBA00030128"/>
    </source>
</evidence>
<dbReference type="SMART" id="SM00072">
    <property type="entry name" value="GuKc"/>
    <property type="match status" value="1"/>
</dbReference>
<dbReference type="Gene3D" id="3.30.63.10">
    <property type="entry name" value="Guanylate Kinase phosphate binding domain"/>
    <property type="match status" value="1"/>
</dbReference>
<keyword evidence="10 13" id="KW-0067">ATP-binding</keyword>
<feature type="binding site" evidence="13">
    <location>
        <begin position="9"/>
        <end position="16"/>
    </location>
    <ligand>
        <name>ATP</name>
        <dbReference type="ChEBI" id="CHEBI:30616"/>
    </ligand>
</feature>
<dbReference type="Proteomes" id="UP000223913">
    <property type="component" value="Unassembled WGS sequence"/>
</dbReference>
<evidence type="ECO:0000256" key="12">
    <source>
        <dbReference type="ARBA" id="ARBA00048594"/>
    </source>
</evidence>
<keyword evidence="6 13" id="KW-0963">Cytoplasm</keyword>
<evidence type="ECO:0000256" key="9">
    <source>
        <dbReference type="ARBA" id="ARBA00022777"/>
    </source>
</evidence>
<evidence type="ECO:0000256" key="13">
    <source>
        <dbReference type="HAMAP-Rule" id="MF_00328"/>
    </source>
</evidence>
<dbReference type="Pfam" id="PF00625">
    <property type="entry name" value="Guanylate_kin"/>
    <property type="match status" value="1"/>
</dbReference>
<evidence type="ECO:0000313" key="16">
    <source>
        <dbReference type="Proteomes" id="UP000223913"/>
    </source>
</evidence>
<dbReference type="PANTHER" id="PTHR23117">
    <property type="entry name" value="GUANYLATE KINASE-RELATED"/>
    <property type="match status" value="1"/>
</dbReference>
<dbReference type="Gene3D" id="3.40.50.300">
    <property type="entry name" value="P-loop containing nucleotide triphosphate hydrolases"/>
    <property type="match status" value="1"/>
</dbReference>
<evidence type="ECO:0000256" key="2">
    <source>
        <dbReference type="ARBA" id="ARBA00004496"/>
    </source>
</evidence>
<comment type="caution">
    <text evidence="15">The sequence shown here is derived from an EMBL/GenBank/DDBJ whole genome shotgun (WGS) entry which is preliminary data.</text>
</comment>
<dbReference type="GO" id="GO:0005524">
    <property type="term" value="F:ATP binding"/>
    <property type="evidence" value="ECO:0007669"/>
    <property type="project" value="UniProtKB-UniRule"/>
</dbReference>
<name>A0A2D0N793_FLAN2</name>
<dbReference type="InterPro" id="IPR020590">
    <property type="entry name" value="Guanylate_kinase_CS"/>
</dbReference>
<protein>
    <recommendedName>
        <fullName evidence="5 13">Guanylate kinase</fullName>
        <ecNumber evidence="4 13">2.7.4.8</ecNumber>
    </recommendedName>
    <alternativeName>
        <fullName evidence="11 13">GMP kinase</fullName>
    </alternativeName>
</protein>
<evidence type="ECO:0000256" key="4">
    <source>
        <dbReference type="ARBA" id="ARBA00012961"/>
    </source>
</evidence>
<dbReference type="EMBL" id="PDUD01000026">
    <property type="protein sequence ID" value="PHN04256.1"/>
    <property type="molecule type" value="Genomic_DNA"/>
</dbReference>
<dbReference type="RefSeq" id="WP_099152282.1">
    <property type="nucleotide sequence ID" value="NZ_PDUD01000026.1"/>
</dbReference>
<feature type="domain" description="Guanylate kinase-like" evidence="14">
    <location>
        <begin position="2"/>
        <end position="182"/>
    </location>
</feature>
<evidence type="ECO:0000256" key="7">
    <source>
        <dbReference type="ARBA" id="ARBA00022679"/>
    </source>
</evidence>
<dbReference type="InterPro" id="IPR008144">
    <property type="entry name" value="Guanylate_kin-like_dom"/>
</dbReference>
<dbReference type="NCBIfam" id="TIGR03263">
    <property type="entry name" value="guanyl_kin"/>
    <property type="match status" value="1"/>
</dbReference>
<keyword evidence="8 13" id="KW-0547">Nucleotide-binding</keyword>
<proteinExistence type="inferred from homology"/>
<dbReference type="AlphaFoldDB" id="A0A2D0N793"/>
<evidence type="ECO:0000313" key="15">
    <source>
        <dbReference type="EMBL" id="PHN04256.1"/>
    </source>
</evidence>
<dbReference type="HAMAP" id="MF_00328">
    <property type="entry name" value="Guanylate_kinase"/>
    <property type="match status" value="1"/>
</dbReference>
<dbReference type="SUPFAM" id="SSF52540">
    <property type="entry name" value="P-loop containing nucleoside triphosphate hydrolases"/>
    <property type="match status" value="1"/>
</dbReference>
<dbReference type="CDD" id="cd00071">
    <property type="entry name" value="GMPK"/>
    <property type="match status" value="1"/>
</dbReference>
<evidence type="ECO:0000256" key="8">
    <source>
        <dbReference type="ARBA" id="ARBA00022741"/>
    </source>
</evidence>
<organism evidence="15 16">
    <name type="scientific">Flavilitoribacter nigricans (strain ATCC 23147 / DSM 23189 / NBRC 102662 / NCIMB 1420 / SS-2)</name>
    <name type="common">Lewinella nigricans</name>
    <dbReference type="NCBI Taxonomy" id="1122177"/>
    <lineage>
        <taxon>Bacteria</taxon>
        <taxon>Pseudomonadati</taxon>
        <taxon>Bacteroidota</taxon>
        <taxon>Saprospiria</taxon>
        <taxon>Saprospirales</taxon>
        <taxon>Lewinellaceae</taxon>
        <taxon>Flavilitoribacter</taxon>
    </lineage>
</organism>
<dbReference type="PROSITE" id="PS50052">
    <property type="entry name" value="GUANYLATE_KINASE_2"/>
    <property type="match status" value="1"/>
</dbReference>
<keyword evidence="9 13" id="KW-0418">Kinase</keyword>
<comment type="catalytic activity">
    <reaction evidence="12 13">
        <text>GMP + ATP = GDP + ADP</text>
        <dbReference type="Rhea" id="RHEA:20780"/>
        <dbReference type="ChEBI" id="CHEBI:30616"/>
        <dbReference type="ChEBI" id="CHEBI:58115"/>
        <dbReference type="ChEBI" id="CHEBI:58189"/>
        <dbReference type="ChEBI" id="CHEBI:456216"/>
        <dbReference type="EC" id="2.7.4.8"/>
    </reaction>
</comment>
<dbReference type="InterPro" id="IPR017665">
    <property type="entry name" value="Guanylate_kinase"/>
</dbReference>
<dbReference type="PROSITE" id="PS00856">
    <property type="entry name" value="GUANYLATE_KINASE_1"/>
    <property type="match status" value="1"/>
</dbReference>
<dbReference type="InterPro" id="IPR027417">
    <property type="entry name" value="P-loop_NTPase"/>
</dbReference>
<evidence type="ECO:0000256" key="6">
    <source>
        <dbReference type="ARBA" id="ARBA00022490"/>
    </source>
</evidence>
<sequence length="187" mass="21470">MSKLIIITAPSGAGKTTIVQHLLSSFDELAFSVSATTRARRPHEKDGEDYYFLSPEAFKERIRHQDFIEWEEVYEDQFYGTLKSEVERLWNLGKHIIFDIEVKGALNIKKHYPDDSLSIFIQPPSPEILFERLRNRNTESAESLRKRIERAAFELSCADLFDTILVNDVLSDALAESESIVTDFIGI</sequence>
<evidence type="ECO:0000256" key="5">
    <source>
        <dbReference type="ARBA" id="ARBA00016296"/>
    </source>
</evidence>
<accession>A0A2D0N793</accession>
<comment type="subcellular location">
    <subcellularLocation>
        <location evidence="2 13">Cytoplasm</location>
    </subcellularLocation>
</comment>
<evidence type="ECO:0000256" key="3">
    <source>
        <dbReference type="ARBA" id="ARBA00005790"/>
    </source>
</evidence>